<name>A0A9P0IC50_SPOLI</name>
<dbReference type="AlphaFoldDB" id="A0A9P0IC50"/>
<organism evidence="3 4">
    <name type="scientific">Spodoptera littoralis</name>
    <name type="common">Egyptian cotton leafworm</name>
    <dbReference type="NCBI Taxonomy" id="7109"/>
    <lineage>
        <taxon>Eukaryota</taxon>
        <taxon>Metazoa</taxon>
        <taxon>Ecdysozoa</taxon>
        <taxon>Arthropoda</taxon>
        <taxon>Hexapoda</taxon>
        <taxon>Insecta</taxon>
        <taxon>Pterygota</taxon>
        <taxon>Neoptera</taxon>
        <taxon>Endopterygota</taxon>
        <taxon>Lepidoptera</taxon>
        <taxon>Glossata</taxon>
        <taxon>Ditrysia</taxon>
        <taxon>Noctuoidea</taxon>
        <taxon>Noctuidae</taxon>
        <taxon>Amphipyrinae</taxon>
        <taxon>Spodoptera</taxon>
    </lineage>
</organism>
<feature type="compositionally biased region" description="Basic and acidic residues" evidence="1">
    <location>
        <begin position="44"/>
        <end position="83"/>
    </location>
</feature>
<evidence type="ECO:0000313" key="4">
    <source>
        <dbReference type="Proteomes" id="UP001153321"/>
    </source>
</evidence>
<evidence type="ECO:0000313" key="3">
    <source>
        <dbReference type="EMBL" id="CAH1645218.1"/>
    </source>
</evidence>
<feature type="transmembrane region" description="Helical" evidence="2">
    <location>
        <begin position="237"/>
        <end position="261"/>
    </location>
</feature>
<keyword evidence="2" id="KW-0472">Membrane</keyword>
<gene>
    <name evidence="3" type="ORF">SPLIT_LOCUS10571</name>
</gene>
<reference evidence="3" key="1">
    <citation type="submission" date="2022-02" db="EMBL/GenBank/DDBJ databases">
        <authorList>
            <person name="King R."/>
        </authorList>
    </citation>
    <scope>NUCLEOTIDE SEQUENCE</scope>
</reference>
<dbReference type="EMBL" id="LR824536">
    <property type="protein sequence ID" value="CAH1645218.1"/>
    <property type="molecule type" value="Genomic_DNA"/>
</dbReference>
<sequence>MPKKDSLSSGQVELCDVKVDVLIKHKSRRKGKSVEELSVGTSETSRDVDSDETRHKSRRDRSSSHDGLDGGRRKKRDVERSVERVGAIQARRPETESSDDSVDMRDHKKRRNYDNIDHGVANVHVMRHKKRLAVADLSDEEANMVRQQRRRRDEHSGTSSDPTRHKQRRNTQSAGPYEGTTKGKPKGSSKSTDYVYVNNAYVGSLNSVNEGRCQQPITSTYREQYWACSKWSHGKKILAIGIGVLLGMSLVGGIITLALIITGQNPDEIIGPLLPGNNDRHFALF</sequence>
<protein>
    <submittedName>
        <fullName evidence="3">Uncharacterized protein</fullName>
    </submittedName>
</protein>
<keyword evidence="4" id="KW-1185">Reference proteome</keyword>
<keyword evidence="2" id="KW-0812">Transmembrane</keyword>
<dbReference type="Proteomes" id="UP001153321">
    <property type="component" value="Chromosome 5"/>
</dbReference>
<evidence type="ECO:0000256" key="1">
    <source>
        <dbReference type="SAM" id="MobiDB-lite"/>
    </source>
</evidence>
<keyword evidence="2" id="KW-1133">Transmembrane helix</keyword>
<accession>A0A9P0IC50</accession>
<feature type="compositionally biased region" description="Basic and acidic residues" evidence="1">
    <location>
        <begin position="102"/>
        <end position="117"/>
    </location>
</feature>
<evidence type="ECO:0000256" key="2">
    <source>
        <dbReference type="SAM" id="Phobius"/>
    </source>
</evidence>
<feature type="region of interest" description="Disordered" evidence="1">
    <location>
        <begin position="134"/>
        <end position="191"/>
    </location>
</feature>
<feature type="compositionally biased region" description="Low complexity" evidence="1">
    <location>
        <begin position="179"/>
        <end position="191"/>
    </location>
</feature>
<feature type="region of interest" description="Disordered" evidence="1">
    <location>
        <begin position="18"/>
        <end position="117"/>
    </location>
</feature>
<proteinExistence type="predicted"/>